<keyword evidence="3" id="KW-1185">Reference proteome</keyword>
<organism evidence="2 3">
    <name type="scientific">Deinococcus marmoris</name>
    <dbReference type="NCBI Taxonomy" id="249408"/>
    <lineage>
        <taxon>Bacteria</taxon>
        <taxon>Thermotogati</taxon>
        <taxon>Deinococcota</taxon>
        <taxon>Deinococci</taxon>
        <taxon>Deinococcales</taxon>
        <taxon>Deinococcaceae</taxon>
        <taxon>Deinococcus</taxon>
    </lineage>
</organism>
<protein>
    <submittedName>
        <fullName evidence="2">Uncharacterized protein</fullName>
    </submittedName>
</protein>
<accession>A0A1U7NXB3</accession>
<proteinExistence type="predicted"/>
<gene>
    <name evidence="2" type="ORF">BOO71_0008209</name>
</gene>
<comment type="caution">
    <text evidence="2">The sequence shown here is derived from an EMBL/GenBank/DDBJ whole genome shotgun (WGS) entry which is preliminary data.</text>
</comment>
<dbReference type="Proteomes" id="UP000186607">
    <property type="component" value="Unassembled WGS sequence"/>
</dbReference>
<dbReference type="AlphaFoldDB" id="A0A1U7NXB3"/>
<feature type="region of interest" description="Disordered" evidence="1">
    <location>
        <begin position="709"/>
        <end position="731"/>
    </location>
</feature>
<dbReference type="EMBL" id="MSTI01000093">
    <property type="protein sequence ID" value="OLV17563.1"/>
    <property type="molecule type" value="Genomic_DNA"/>
</dbReference>
<evidence type="ECO:0000313" key="2">
    <source>
        <dbReference type="EMBL" id="OLV17563.1"/>
    </source>
</evidence>
<reference evidence="2 3" key="1">
    <citation type="submission" date="2017-01" db="EMBL/GenBank/DDBJ databases">
        <title>Genome Analysis of Deinococcus marmoris KOPRI26562.</title>
        <authorList>
            <person name="Kim J.H."/>
            <person name="Oh H.-M."/>
        </authorList>
    </citation>
    <scope>NUCLEOTIDE SEQUENCE [LARGE SCALE GENOMIC DNA]</scope>
    <source>
        <strain evidence="2 3">KOPRI26562</strain>
    </source>
</reference>
<evidence type="ECO:0000256" key="1">
    <source>
        <dbReference type="SAM" id="MobiDB-lite"/>
    </source>
</evidence>
<dbReference type="STRING" id="249408.BOO71_0008209"/>
<feature type="compositionally biased region" description="Basic residues" evidence="1">
    <location>
        <begin position="710"/>
        <end position="731"/>
    </location>
</feature>
<name>A0A1U7NXB3_9DEIO</name>
<evidence type="ECO:0000313" key="3">
    <source>
        <dbReference type="Proteomes" id="UP000186607"/>
    </source>
</evidence>
<sequence>MLCIGESHLKVIWSRTRTAEKFCSDPLLLAWRAMTGIREEVEMVVGAALAGGPGVTVIRAVPGGGKTSGAIAAAVARLPERTLWAVRETVGSGQVGAAPPLAEQTAQGFMAAAGQNVTQIVLGHAHLDDDAYHQQFTWDRPVAVVSHAHLPLLLQPGLRGALGNLREASGVVIDEDPLSALSLHVGITIGQGQLRGLPLANLAEVLRPHATCVQQQVAVDMLAALARGWPLELRRHLKSVHAFAAAWPSQRIARCMLRGSGFWALIGPALQILVEQPAADTALRAAIAGHLFPRLRGEEVSLTTRERLADLLVDALLDDLVTAGEGQCRRRCGLVWKGDFTSTYPKVLAFDILQPTLVDRPIVVLDAYASETQYRAIFGSDCRILDVGARRPLRVQLAPQLSLDSARSQPRKAVLVAREILAHAARSLGGQVLLAPRGAHKAVQQALSTAADLTSVSAALPGLAHWYSGRGNNTFVGQDTRALTLPHLPAVVRECSLTALFPLETDQAARTALMAHHERSELLQMLHRGRQLQFAPTSAPRAILHALPCALCPEHARATCNAQDHTQPTACMHWGGDLALELYAPAVPVTPGSPNPMFGSVLADVARDLEQSCGGVALIALEALGLVVPRARGAAHRAQLLTATRALLALGKVPALSALSTWRGRWNALSGTFPARRGVVWQGLVDACGDRSRRPVEEVLDAGGWAGHAGRSRYCSRRRPPSGRRTRPRPPGRYRACCLAWLFLPARQRKTPDK</sequence>